<sequence>MSRLRGKTIVITGASSGLGVEIAKQAAAEGARLILLARRSDRLEEVKESIRRTFSTEVYSYSVDISQKEEIENVFMHVLQHVSEIDILVNNAGFGVFSEAHEAKWEETEAMFRVNVLGLIACTQMVIPHMKARGSGHIINIASQAGKMATPKSSVYAATKHAVLGYTNSLRMEMARDGVRVTAVNPGPIATEFFTLADPSGSYVANVGRWMLKPEKVARKVVGAMGTAKREINLPRWMSTGSLIYTLFPRTVERLGRKAFFKK</sequence>
<evidence type="ECO:0000256" key="3">
    <source>
        <dbReference type="RuleBase" id="RU000363"/>
    </source>
</evidence>
<dbReference type="InterPro" id="IPR036291">
    <property type="entry name" value="NAD(P)-bd_dom_sf"/>
</dbReference>
<dbReference type="PIRSF" id="PIRSF000126">
    <property type="entry name" value="11-beta-HSD1"/>
    <property type="match status" value="1"/>
</dbReference>
<gene>
    <name evidence="4" type="ORF">QYG89_01070</name>
</gene>
<dbReference type="SUPFAM" id="SSF51735">
    <property type="entry name" value="NAD(P)-binding Rossmann-fold domains"/>
    <property type="match status" value="1"/>
</dbReference>
<protein>
    <submittedName>
        <fullName evidence="4">SDR family oxidoreductase</fullName>
        <ecNumber evidence="4">1.-.-.-</ecNumber>
    </submittedName>
</protein>
<proteinExistence type="inferred from homology"/>
<dbReference type="Gene3D" id="3.40.50.720">
    <property type="entry name" value="NAD(P)-binding Rossmann-like Domain"/>
    <property type="match status" value="1"/>
</dbReference>
<dbReference type="EC" id="1.-.-.-" evidence="4"/>
<dbReference type="PROSITE" id="PS00061">
    <property type="entry name" value="ADH_SHORT"/>
    <property type="match status" value="1"/>
</dbReference>
<evidence type="ECO:0000313" key="4">
    <source>
        <dbReference type="EMBL" id="MFK2824285.1"/>
    </source>
</evidence>
<dbReference type="PANTHER" id="PTHR44196:SF1">
    <property type="entry name" value="DEHYDROGENASE_REDUCTASE SDR FAMILY MEMBER 7B"/>
    <property type="match status" value="1"/>
</dbReference>
<name>A0ABW8I4Y7_9BACI</name>
<evidence type="ECO:0000256" key="1">
    <source>
        <dbReference type="ARBA" id="ARBA00006484"/>
    </source>
</evidence>
<reference evidence="4 5" key="1">
    <citation type="submission" date="2023-07" db="EMBL/GenBank/DDBJ databases">
        <title>Bacillus lucianemedeirus sp. nov, a new species isolated from an immunobiological production facility.</title>
        <authorList>
            <person name="Costa L.V."/>
            <person name="Miranda R.V.S.L."/>
            <person name="Brandao M.L.L."/>
            <person name="Reis C.M.F."/>
            <person name="Frazao A.M."/>
            <person name="Cruz F.V."/>
            <person name="Baio P.V.P."/>
            <person name="Veras J.F.C."/>
            <person name="Ramos J.N."/>
            <person name="Vieira V."/>
        </authorList>
    </citation>
    <scope>NUCLEOTIDE SEQUENCE [LARGE SCALE GENOMIC DNA]</scope>
    <source>
        <strain evidence="4 5">B190/17</strain>
    </source>
</reference>
<dbReference type="InterPro" id="IPR020904">
    <property type="entry name" value="Sc_DH/Rdtase_CS"/>
</dbReference>
<evidence type="ECO:0000313" key="5">
    <source>
        <dbReference type="Proteomes" id="UP001619911"/>
    </source>
</evidence>
<dbReference type="EMBL" id="JAUIYO010000001">
    <property type="protein sequence ID" value="MFK2824285.1"/>
    <property type="molecule type" value="Genomic_DNA"/>
</dbReference>
<evidence type="ECO:0000256" key="2">
    <source>
        <dbReference type="ARBA" id="ARBA00023002"/>
    </source>
</evidence>
<dbReference type="PANTHER" id="PTHR44196">
    <property type="entry name" value="DEHYDROGENASE/REDUCTASE SDR FAMILY MEMBER 7B"/>
    <property type="match status" value="1"/>
</dbReference>
<dbReference type="RefSeq" id="WP_404313777.1">
    <property type="nucleotide sequence ID" value="NZ_JAUIYO010000001.1"/>
</dbReference>
<dbReference type="PRINTS" id="PR00081">
    <property type="entry name" value="GDHRDH"/>
</dbReference>
<dbReference type="InterPro" id="IPR002347">
    <property type="entry name" value="SDR_fam"/>
</dbReference>
<comment type="caution">
    <text evidence="4">The sequence shown here is derived from an EMBL/GenBank/DDBJ whole genome shotgun (WGS) entry which is preliminary data.</text>
</comment>
<dbReference type="PRINTS" id="PR00080">
    <property type="entry name" value="SDRFAMILY"/>
</dbReference>
<keyword evidence="5" id="KW-1185">Reference proteome</keyword>
<dbReference type="Proteomes" id="UP001619911">
    <property type="component" value="Unassembled WGS sequence"/>
</dbReference>
<dbReference type="GO" id="GO:0016491">
    <property type="term" value="F:oxidoreductase activity"/>
    <property type="evidence" value="ECO:0007669"/>
    <property type="project" value="UniProtKB-KW"/>
</dbReference>
<organism evidence="4 5">
    <name type="scientific">Bacillus lumedeiriae</name>
    <dbReference type="NCBI Taxonomy" id="3058829"/>
    <lineage>
        <taxon>Bacteria</taxon>
        <taxon>Bacillati</taxon>
        <taxon>Bacillota</taxon>
        <taxon>Bacilli</taxon>
        <taxon>Bacillales</taxon>
        <taxon>Bacillaceae</taxon>
        <taxon>Bacillus</taxon>
    </lineage>
</organism>
<keyword evidence="2 4" id="KW-0560">Oxidoreductase</keyword>
<dbReference type="Pfam" id="PF00106">
    <property type="entry name" value="adh_short"/>
    <property type="match status" value="1"/>
</dbReference>
<comment type="similarity">
    <text evidence="1 3">Belongs to the short-chain dehydrogenases/reductases (SDR) family.</text>
</comment>
<accession>A0ABW8I4Y7</accession>